<dbReference type="InterPro" id="IPR029044">
    <property type="entry name" value="Nucleotide-diphossugar_trans"/>
</dbReference>
<feature type="domain" description="Glycosyltransferase 2-like" evidence="4">
    <location>
        <begin position="7"/>
        <end position="124"/>
    </location>
</feature>
<accession>A0A1T5BN55</accession>
<dbReference type="PANTHER" id="PTHR43685:SF5">
    <property type="entry name" value="GLYCOSYLTRANSFERASE EPSE-RELATED"/>
    <property type="match status" value="1"/>
</dbReference>
<name>A0A1T5BN55_9SPHI</name>
<dbReference type="Gene3D" id="3.90.550.10">
    <property type="entry name" value="Spore Coat Polysaccharide Biosynthesis Protein SpsA, Chain A"/>
    <property type="match status" value="1"/>
</dbReference>
<keyword evidence="2" id="KW-0328">Glycosyltransferase</keyword>
<keyword evidence="6" id="KW-1185">Reference proteome</keyword>
<comment type="similarity">
    <text evidence="1">Belongs to the glycosyltransferase 2 family.</text>
</comment>
<evidence type="ECO:0000256" key="3">
    <source>
        <dbReference type="ARBA" id="ARBA00022679"/>
    </source>
</evidence>
<evidence type="ECO:0000256" key="2">
    <source>
        <dbReference type="ARBA" id="ARBA00022676"/>
    </source>
</evidence>
<dbReference type="OrthoDB" id="6638511at2"/>
<dbReference type="STRING" id="623280.SAMN05660226_01611"/>
<gene>
    <name evidence="5" type="ORF">SAMN05660226_01611</name>
</gene>
<dbReference type="EMBL" id="FUYS01000003">
    <property type="protein sequence ID" value="SKB48706.1"/>
    <property type="molecule type" value="Genomic_DNA"/>
</dbReference>
<keyword evidence="3 5" id="KW-0808">Transferase</keyword>
<dbReference type="InterPro" id="IPR001173">
    <property type="entry name" value="Glyco_trans_2-like"/>
</dbReference>
<organism evidence="5 6">
    <name type="scientific">Parapedobacter luteus</name>
    <dbReference type="NCBI Taxonomy" id="623280"/>
    <lineage>
        <taxon>Bacteria</taxon>
        <taxon>Pseudomonadati</taxon>
        <taxon>Bacteroidota</taxon>
        <taxon>Sphingobacteriia</taxon>
        <taxon>Sphingobacteriales</taxon>
        <taxon>Sphingobacteriaceae</taxon>
        <taxon>Parapedobacter</taxon>
    </lineage>
</organism>
<reference evidence="5 6" key="1">
    <citation type="submission" date="2017-02" db="EMBL/GenBank/DDBJ databases">
        <authorList>
            <person name="Peterson S.W."/>
        </authorList>
    </citation>
    <scope>NUCLEOTIDE SEQUENCE [LARGE SCALE GENOMIC DNA]</scope>
    <source>
        <strain evidence="5 6">DSM 22899</strain>
    </source>
</reference>
<dbReference type="PANTHER" id="PTHR43685">
    <property type="entry name" value="GLYCOSYLTRANSFERASE"/>
    <property type="match status" value="1"/>
</dbReference>
<evidence type="ECO:0000259" key="4">
    <source>
        <dbReference type="Pfam" id="PF00535"/>
    </source>
</evidence>
<dbReference type="GO" id="GO:0016757">
    <property type="term" value="F:glycosyltransferase activity"/>
    <property type="evidence" value="ECO:0007669"/>
    <property type="project" value="UniProtKB-KW"/>
</dbReference>
<protein>
    <submittedName>
        <fullName evidence="5">Glycosyltransferase involved in cell wall bisynthesis</fullName>
    </submittedName>
</protein>
<evidence type="ECO:0000313" key="6">
    <source>
        <dbReference type="Proteomes" id="UP000190541"/>
    </source>
</evidence>
<dbReference type="SUPFAM" id="SSF53448">
    <property type="entry name" value="Nucleotide-diphospho-sugar transferases"/>
    <property type="match status" value="1"/>
</dbReference>
<dbReference type="AlphaFoldDB" id="A0A1T5BN55"/>
<dbReference type="Pfam" id="PF00535">
    <property type="entry name" value="Glycos_transf_2"/>
    <property type="match status" value="1"/>
</dbReference>
<sequence>MSEPLITIGIPFYNNEHTIVDTVKSVFAQTYQHWELILINDGSSDRSVEVLGDIDDPRVQIIDDRTHRGLVYRLNQITALAKGEFIARMDGDDMMMPKRLEKQLALILSDSQIDVVDTAAYTMDEHCQPVGKRGAQPIRRGAQNVVTSMMLLHGSILGRKKWFAQHPYDPVYVRAEDYELFCRTHAVSDFQRVPEYLYIIREGNVNIANYLKSKKTLRKILRVYGKGILPPAVYWKQVADTYLKSFLYLAAGIAKLQRHLSARRNEQLDSDERRQLSDVITAIKCVQLPRRIGMKS</sequence>
<dbReference type="CDD" id="cd00761">
    <property type="entry name" value="Glyco_tranf_GTA_type"/>
    <property type="match status" value="1"/>
</dbReference>
<evidence type="ECO:0000256" key="1">
    <source>
        <dbReference type="ARBA" id="ARBA00006739"/>
    </source>
</evidence>
<proteinExistence type="inferred from homology"/>
<evidence type="ECO:0000313" key="5">
    <source>
        <dbReference type="EMBL" id="SKB48706.1"/>
    </source>
</evidence>
<dbReference type="InterPro" id="IPR050834">
    <property type="entry name" value="Glycosyltransf_2"/>
</dbReference>
<dbReference type="Proteomes" id="UP000190541">
    <property type="component" value="Unassembled WGS sequence"/>
</dbReference>
<dbReference type="RefSeq" id="WP_079716282.1">
    <property type="nucleotide sequence ID" value="NZ_FUYS01000003.1"/>
</dbReference>